<reference evidence="3 12" key="7">
    <citation type="submission" date="2021-01" db="EMBL/GenBank/DDBJ databases">
        <title>Genomes of Escherichia coli STEC strains from raw meat-based diets for companion animals.</title>
        <authorList>
            <person name="Stevens M.J.A."/>
            <person name="Stephan R."/>
        </authorList>
    </citation>
    <scope>NUCLEOTIDE SEQUENCE [LARGE SCALE GENOMIC DNA]</scope>
    <source>
        <strain evidence="3 12">LSC1-58</strain>
    </source>
</reference>
<evidence type="ECO:0000313" key="4">
    <source>
        <dbReference type="EMBL" id="MBL6237720.1"/>
    </source>
</evidence>
<proteinExistence type="predicted"/>
<dbReference type="Proteomes" id="UP000534332">
    <property type="component" value="Unassembled WGS sequence"/>
</dbReference>
<evidence type="ECO:0000313" key="1">
    <source>
        <dbReference type="EMBL" id="EFG2163581.1"/>
    </source>
</evidence>
<dbReference type="Pfam" id="PF07030">
    <property type="entry name" value="Phage_Mu_Gp36"/>
    <property type="match status" value="1"/>
</dbReference>
<dbReference type="SMR" id="A0A0F3U4A8"/>
<evidence type="ECO:0000313" key="5">
    <source>
        <dbReference type="EMBL" id="MPU47822.1"/>
    </source>
</evidence>
<reference evidence="7 8" key="1">
    <citation type="submission" date="2016-11" db="EMBL/GenBank/DDBJ databases">
        <title>Draft genome sequences of five Shigatoxin-producing Escherichia coli isolates harboring the new recently described Subtilase cytotoxin allelic variant subAB2-3.</title>
        <authorList>
            <person name="Tasara T."/>
            <person name="Fierz L."/>
            <person name="Klumpp J."/>
            <person name="Schmidt H."/>
            <person name="Stephan R."/>
        </authorList>
    </citation>
    <scope>NUCLEOTIDE SEQUENCE [LARGE SCALE GENOMIC DNA]</scope>
    <source>
        <strain evidence="7 8">453</strain>
    </source>
</reference>
<evidence type="ECO:0000313" key="8">
    <source>
        <dbReference type="Proteomes" id="UP000186595"/>
    </source>
</evidence>
<dbReference type="Proteomes" id="UP000517067">
    <property type="component" value="Unassembled WGS sequence"/>
</dbReference>
<name>A0A0F3U4A8_ECOLX</name>
<reference evidence="2" key="2">
    <citation type="journal article" date="2018" name="Genome Biol.">
        <title>SKESA: strategic k-mer extension for scrupulous assemblies.</title>
        <authorList>
            <person name="Souvorov A."/>
            <person name="Agarwala R."/>
            <person name="Lipman D.J."/>
        </authorList>
    </citation>
    <scope>NUCLEOTIDE SEQUENCE [LARGE SCALE GENOMIC DNA]</scope>
    <source>
        <strain evidence="2">BCW_4213</strain>
    </source>
</reference>
<evidence type="ECO:0000313" key="9">
    <source>
        <dbReference type="Proteomes" id="UP000392867"/>
    </source>
</evidence>
<evidence type="ECO:0000313" key="7">
    <source>
        <dbReference type="EMBL" id="OKB72706.1"/>
    </source>
</evidence>
<evidence type="ECO:0000313" key="6">
    <source>
        <dbReference type="EMBL" id="NYP88462.1"/>
    </source>
</evidence>
<dbReference type="InterPro" id="IPR009752">
    <property type="entry name" value="Phage_Mu_GpJ"/>
</dbReference>
<dbReference type="RefSeq" id="WP_001104956.1">
    <property type="nucleotide sequence ID" value="NZ_AP018808.1"/>
</dbReference>
<evidence type="ECO:0000313" key="3">
    <source>
        <dbReference type="EMBL" id="MBL6237719.1"/>
    </source>
</evidence>
<organism evidence="6 10">
    <name type="scientific">Escherichia coli</name>
    <dbReference type="NCBI Taxonomy" id="562"/>
    <lineage>
        <taxon>Bacteria</taxon>
        <taxon>Pseudomonadati</taxon>
        <taxon>Pseudomonadota</taxon>
        <taxon>Gammaproteobacteria</taxon>
        <taxon>Enterobacterales</taxon>
        <taxon>Enterobacteriaceae</taxon>
        <taxon>Escherichia</taxon>
    </lineage>
</organism>
<reference evidence="1 11" key="5">
    <citation type="submission" date="2020-02" db="EMBL/GenBank/DDBJ databases">
        <authorList>
            <person name="Ashton P.M."/>
            <person name="Dallman T."/>
            <person name="Nair S."/>
            <person name="De Pinna E."/>
            <person name="Peters T."/>
            <person name="Grant K."/>
        </authorList>
    </citation>
    <scope>NUCLEOTIDE SEQUENCE [LARGE SCALE GENOMIC DNA]</scope>
    <source>
        <strain evidence="1 11">188143</strain>
    </source>
</reference>
<gene>
    <name evidence="7" type="ORF">BMT50_07945</name>
    <name evidence="1" type="ORF">BRV02_004736</name>
    <name evidence="5" type="ORF">FVB16_02905</name>
    <name evidence="6" type="ORF">G4A47_25640</name>
    <name evidence="2" type="ORF">HI055_004778</name>
    <name evidence="3" type="ORF">JNA65_28335</name>
    <name evidence="4" type="ORF">JNA65_28340</name>
</gene>
<reference evidence="5 9" key="3">
    <citation type="submission" date="2019-08" db="EMBL/GenBank/DDBJ databases">
        <title>Identification of Water Treatment Resistant and Multidrug Resistant Urinary Pathogenic Escherichia coli in Wastewater.</title>
        <authorList>
            <person name="Neumann N."/>
        </authorList>
    </citation>
    <scope>NUCLEOTIDE SEQUENCE [LARGE SCALE GENOMIC DNA]</scope>
    <source>
        <strain evidence="5 9">WU2356</strain>
    </source>
</reference>
<dbReference type="Proteomes" id="UP000186595">
    <property type="component" value="Unassembled WGS sequence"/>
</dbReference>
<accession>A0A0F3U4A8</accession>
<dbReference type="Proteomes" id="UP000852798">
    <property type="component" value="Unassembled WGS sequence"/>
</dbReference>
<evidence type="ECO:0000313" key="10">
    <source>
        <dbReference type="Proteomes" id="UP000517067"/>
    </source>
</evidence>
<dbReference type="EMBL" id="JAETYZ010000225">
    <property type="protein sequence ID" value="MBL6237719.1"/>
    <property type="molecule type" value="Genomic_DNA"/>
</dbReference>
<dbReference type="EMBL" id="JAETYZ010000226">
    <property type="protein sequence ID" value="MBL6237720.1"/>
    <property type="molecule type" value="Genomic_DNA"/>
</dbReference>
<reference evidence="6 10" key="4">
    <citation type="journal article" date="2020" name="J. Appl. Microbiol.">
        <title>Genetic characterization of Shigatoxigenic and enteropathogenic Escherichia coli O80:H2 from diarrheic and septicemic calves and relatedness to human Shigatoxigenic E. coli O80:H2.</title>
        <authorList>
            <person name="Habets A."/>
            <person name="Crombe F."/>
            <person name="Nakamura K."/>
            <person name="Guerin V."/>
            <person name="De Rauw K."/>
            <person name="Pierard D."/>
            <person name="Saulmont M."/>
            <person name="Hayashi T."/>
            <person name="Mainil J.G."/>
            <person name="Thiry D."/>
        </authorList>
    </citation>
    <scope>NUCLEOTIDE SEQUENCE [LARGE SCALE GENOMIC DNA]</scope>
    <source>
        <strain evidence="6 10">EH3307</strain>
    </source>
</reference>
<evidence type="ECO:0000313" key="11">
    <source>
        <dbReference type="Proteomes" id="UP000534332"/>
    </source>
</evidence>
<dbReference type="EMBL" id="JABUPU010000076">
    <property type="protein sequence ID" value="NYP88462.1"/>
    <property type="molecule type" value="Genomic_DNA"/>
</dbReference>
<dbReference type="EMBL" id="VOTT01000016">
    <property type="protein sequence ID" value="MPU47822.1"/>
    <property type="molecule type" value="Genomic_DNA"/>
</dbReference>
<comment type="caution">
    <text evidence="6">The sequence shown here is derived from an EMBL/GenBank/DDBJ whole genome shotgun (WGS) entry which is preliminary data.</text>
</comment>
<evidence type="ECO:0000313" key="2">
    <source>
        <dbReference type="EMBL" id="HAI2144321.1"/>
    </source>
</evidence>
<sequence>MNYATETDMRARYREDLLRPLLAVPRSDEPDTRKLNRALTDASALIDSYLSARYTLPLEVIPAVLVQHCCAIAFYYLCDQRASDQARDRYREALAWLKDVMNGNVPVGVDTNGAAPESGDLPQVQSDAAVFGRNQKGFI</sequence>
<dbReference type="EMBL" id="AASSGK010000056">
    <property type="protein sequence ID" value="EFG2163581.1"/>
    <property type="molecule type" value="Genomic_DNA"/>
</dbReference>
<dbReference type="EMBL" id="DABDSA010000097">
    <property type="protein sequence ID" value="HAI2144321.1"/>
    <property type="molecule type" value="Genomic_DNA"/>
</dbReference>
<dbReference type="Proteomes" id="UP000392867">
    <property type="component" value="Unassembled WGS sequence"/>
</dbReference>
<dbReference type="AlphaFoldDB" id="A0A0F3U4A8"/>
<dbReference type="Proteomes" id="UP000615017">
    <property type="component" value="Unassembled WGS sequence"/>
</dbReference>
<evidence type="ECO:0000313" key="12">
    <source>
        <dbReference type="Proteomes" id="UP000615017"/>
    </source>
</evidence>
<protein>
    <submittedName>
        <fullName evidence="5">DUF1320 domain-containing protein</fullName>
    </submittedName>
    <submittedName>
        <fullName evidence="6">Gp436 family protein</fullName>
    </submittedName>
</protein>
<dbReference type="EMBL" id="MPGR01000001">
    <property type="protein sequence ID" value="OKB72706.1"/>
    <property type="molecule type" value="Genomic_DNA"/>
</dbReference>
<reference evidence="2" key="6">
    <citation type="submission" date="2020-02" db="EMBL/GenBank/DDBJ databases">
        <authorList>
            <consortium name="NCBI Pathogen Detection Project"/>
        </authorList>
    </citation>
    <scope>NUCLEOTIDE SEQUENCE</scope>
    <source>
        <strain evidence="2">BCW_4213</strain>
    </source>
</reference>